<evidence type="ECO:0000256" key="4">
    <source>
        <dbReference type="ARBA" id="ARBA00023033"/>
    </source>
</evidence>
<proteinExistence type="predicted"/>
<evidence type="ECO:0000256" key="3">
    <source>
        <dbReference type="ARBA" id="ARBA00023002"/>
    </source>
</evidence>
<evidence type="ECO:0000313" key="6">
    <source>
        <dbReference type="EMBL" id="CAB4548372.1"/>
    </source>
</evidence>
<dbReference type="InterPro" id="IPR011251">
    <property type="entry name" value="Luciferase-like_dom"/>
</dbReference>
<dbReference type="InterPro" id="IPR036661">
    <property type="entry name" value="Luciferase-like_sf"/>
</dbReference>
<feature type="domain" description="Luciferase-like" evidence="5">
    <location>
        <begin position="18"/>
        <end position="237"/>
    </location>
</feature>
<dbReference type="GO" id="GO:0046306">
    <property type="term" value="P:alkanesulfonate catabolic process"/>
    <property type="evidence" value="ECO:0007669"/>
    <property type="project" value="TreeGrafter"/>
</dbReference>
<name>A0A6J6CAE1_9ZZZZ</name>
<dbReference type="InterPro" id="IPR050172">
    <property type="entry name" value="SsuD_RutA_monooxygenase"/>
</dbReference>
<dbReference type="SUPFAM" id="SSF51679">
    <property type="entry name" value="Bacterial luciferase-like"/>
    <property type="match status" value="1"/>
</dbReference>
<sequence length="285" mass="31322">MKVGLALYCSDETIPPDELAVEVEQRGFECLLFPDHSHIPTSRLTPWPGSRDGSAPLPEVYKRMIDPFVALGAAAAVTTTLRIGTGVALPAQRDVLQLAKEVATVDWLSKGRMIFGIGMGWNEDEMAHHGVALADRWDVVAEKVAAMKLLWTQETAEYHGRFVDFGESWAWPKPTQRPHPPIIIGGGWGPRMLRHVVRYADGWLPVSGRASIADRLALLHAECERQGRDPSTVSITVADAKPDLDSFRSLEAEGVERVTLSVPVGSRDDTLRLLDRYGELARAAA</sequence>
<dbReference type="NCBIfam" id="TIGR03619">
    <property type="entry name" value="F420_Rv2161c"/>
    <property type="match status" value="1"/>
</dbReference>
<gene>
    <name evidence="6" type="ORF">UFOPK1493_00855</name>
</gene>
<evidence type="ECO:0000259" key="5">
    <source>
        <dbReference type="Pfam" id="PF00296"/>
    </source>
</evidence>
<keyword evidence="2" id="KW-0288">FMN</keyword>
<keyword evidence="4" id="KW-0503">Monooxygenase</keyword>
<dbReference type="CDD" id="cd01097">
    <property type="entry name" value="Tetrahydromethanopterin_reductase"/>
    <property type="match status" value="1"/>
</dbReference>
<dbReference type="Gene3D" id="3.20.20.30">
    <property type="entry name" value="Luciferase-like domain"/>
    <property type="match status" value="1"/>
</dbReference>
<evidence type="ECO:0000256" key="1">
    <source>
        <dbReference type="ARBA" id="ARBA00022630"/>
    </source>
</evidence>
<dbReference type="AlphaFoldDB" id="A0A6J6CAE1"/>
<evidence type="ECO:0000256" key="2">
    <source>
        <dbReference type="ARBA" id="ARBA00022643"/>
    </source>
</evidence>
<dbReference type="PANTHER" id="PTHR42847">
    <property type="entry name" value="ALKANESULFONATE MONOOXYGENASE"/>
    <property type="match status" value="1"/>
</dbReference>
<reference evidence="6" key="1">
    <citation type="submission" date="2020-05" db="EMBL/GenBank/DDBJ databases">
        <authorList>
            <person name="Chiriac C."/>
            <person name="Salcher M."/>
            <person name="Ghai R."/>
            <person name="Kavagutti S V."/>
        </authorList>
    </citation>
    <scope>NUCLEOTIDE SEQUENCE</scope>
</reference>
<dbReference type="PANTHER" id="PTHR42847:SF4">
    <property type="entry name" value="ALKANESULFONATE MONOOXYGENASE-RELATED"/>
    <property type="match status" value="1"/>
</dbReference>
<dbReference type="InterPro" id="IPR019921">
    <property type="entry name" value="Lucif-like_OxRdtase_Rv2161c"/>
</dbReference>
<dbReference type="EMBL" id="CAEZSR010000020">
    <property type="protein sequence ID" value="CAB4548372.1"/>
    <property type="molecule type" value="Genomic_DNA"/>
</dbReference>
<dbReference type="Pfam" id="PF00296">
    <property type="entry name" value="Bac_luciferase"/>
    <property type="match status" value="1"/>
</dbReference>
<protein>
    <submittedName>
        <fullName evidence="6">Unannotated protein</fullName>
    </submittedName>
</protein>
<keyword evidence="1" id="KW-0285">Flavoprotein</keyword>
<keyword evidence="3" id="KW-0560">Oxidoreductase</keyword>
<organism evidence="6">
    <name type="scientific">freshwater metagenome</name>
    <dbReference type="NCBI Taxonomy" id="449393"/>
    <lineage>
        <taxon>unclassified sequences</taxon>
        <taxon>metagenomes</taxon>
        <taxon>ecological metagenomes</taxon>
    </lineage>
</organism>
<accession>A0A6J6CAE1</accession>
<dbReference type="GO" id="GO:0008726">
    <property type="term" value="F:alkanesulfonate monooxygenase activity"/>
    <property type="evidence" value="ECO:0007669"/>
    <property type="project" value="TreeGrafter"/>
</dbReference>